<feature type="region of interest" description="Disordered" evidence="1">
    <location>
        <begin position="1"/>
        <end position="31"/>
    </location>
</feature>
<dbReference type="AlphaFoldDB" id="A0A8W7Q087"/>
<evidence type="ECO:0000256" key="1">
    <source>
        <dbReference type="SAM" id="MobiDB-lite"/>
    </source>
</evidence>
<evidence type="ECO:0000313" key="2">
    <source>
        <dbReference type="EnsemblMetazoa" id="ACOM040448-PA.1"/>
    </source>
</evidence>
<reference evidence="2" key="1">
    <citation type="submission" date="2022-08" db="UniProtKB">
        <authorList>
            <consortium name="EnsemblMetazoa"/>
        </authorList>
    </citation>
    <scope>IDENTIFICATION</scope>
</reference>
<proteinExistence type="predicted"/>
<sequence>MALHHTHVQQEQWHRHRGDTQGARFSTQTQNDRDKTVRFTYISMTVVNAANRNAAKPWPSAWSSAEPHTPPWQRLGDARATTMLKAVPTKAHFSFLGVHRLRLDVHYKRDRSLWSPGPSTGTEAVPRSTKPHPS</sequence>
<dbReference type="Proteomes" id="UP000075882">
    <property type="component" value="Unassembled WGS sequence"/>
</dbReference>
<accession>A0A8W7Q087</accession>
<name>A0A8W7Q087_ANOCL</name>
<feature type="region of interest" description="Disordered" evidence="1">
    <location>
        <begin position="111"/>
        <end position="134"/>
    </location>
</feature>
<dbReference type="EnsemblMetazoa" id="ACOM040448-RA">
    <property type="protein sequence ID" value="ACOM040448-PA.1"/>
    <property type="gene ID" value="ACOM040448"/>
</dbReference>
<organism evidence="2">
    <name type="scientific">Anopheles coluzzii</name>
    <name type="common">African malaria mosquito</name>
    <dbReference type="NCBI Taxonomy" id="1518534"/>
    <lineage>
        <taxon>Eukaryota</taxon>
        <taxon>Metazoa</taxon>
        <taxon>Ecdysozoa</taxon>
        <taxon>Arthropoda</taxon>
        <taxon>Hexapoda</taxon>
        <taxon>Insecta</taxon>
        <taxon>Pterygota</taxon>
        <taxon>Neoptera</taxon>
        <taxon>Endopterygota</taxon>
        <taxon>Diptera</taxon>
        <taxon>Nematocera</taxon>
        <taxon>Culicoidea</taxon>
        <taxon>Culicidae</taxon>
        <taxon>Anophelinae</taxon>
        <taxon>Anopheles</taxon>
    </lineage>
</organism>
<protein>
    <submittedName>
        <fullName evidence="2">Uncharacterized protein</fullName>
    </submittedName>
</protein>